<evidence type="ECO:0000313" key="2">
    <source>
        <dbReference type="EMBL" id="RWY42468.1"/>
    </source>
</evidence>
<protein>
    <submittedName>
        <fullName evidence="2">DUF1523 family protein</fullName>
    </submittedName>
</protein>
<dbReference type="InterPro" id="IPR011088">
    <property type="entry name" value="Phage_phiNM3_A0EWY4"/>
</dbReference>
<dbReference type="Pfam" id="PF07509">
    <property type="entry name" value="DUF1523"/>
    <property type="match status" value="1"/>
</dbReference>
<dbReference type="AlphaFoldDB" id="A0A444MDH8"/>
<keyword evidence="1" id="KW-0472">Membrane</keyword>
<keyword evidence="1" id="KW-1133">Transmembrane helix</keyword>
<keyword evidence="1" id="KW-0812">Transmembrane</keyword>
<reference evidence="2 3" key="1">
    <citation type="journal article" date="2015" name="Int. J. Syst. Evol. Microbiol.">
        <title>Gemmobacter intermedius sp. nov., isolated from a white stork (Ciconia ciconia).</title>
        <authorList>
            <person name="Kampfer P."/>
            <person name="Jerzak L."/>
            <person name="Wilharm G."/>
            <person name="Golke J."/>
            <person name="Busse H.J."/>
            <person name="Glaeser S.P."/>
        </authorList>
    </citation>
    <scope>NUCLEOTIDE SEQUENCE [LARGE SCALE GENOMIC DNA]</scope>
    <source>
        <strain evidence="2 3">119/4</strain>
    </source>
</reference>
<organism evidence="2 3">
    <name type="scientific">Falsigemmobacter intermedius</name>
    <dbReference type="NCBI Taxonomy" id="1553448"/>
    <lineage>
        <taxon>Bacteria</taxon>
        <taxon>Pseudomonadati</taxon>
        <taxon>Pseudomonadota</taxon>
        <taxon>Alphaproteobacteria</taxon>
        <taxon>Rhodobacterales</taxon>
        <taxon>Paracoccaceae</taxon>
        <taxon>Falsigemmobacter</taxon>
    </lineage>
</organism>
<dbReference type="EMBL" id="SBLC01000007">
    <property type="protein sequence ID" value="RWY42468.1"/>
    <property type="molecule type" value="Genomic_DNA"/>
</dbReference>
<feature type="transmembrane region" description="Helical" evidence="1">
    <location>
        <begin position="148"/>
        <end position="168"/>
    </location>
</feature>
<keyword evidence="3" id="KW-1185">Reference proteome</keyword>
<comment type="caution">
    <text evidence="2">The sequence shown here is derived from an EMBL/GenBank/DDBJ whole genome shotgun (WGS) entry which is preliminary data.</text>
</comment>
<evidence type="ECO:0000256" key="1">
    <source>
        <dbReference type="SAM" id="Phobius"/>
    </source>
</evidence>
<proteinExistence type="predicted"/>
<dbReference type="RefSeq" id="WP_128487527.1">
    <property type="nucleotide sequence ID" value="NZ_JBHLXB010000016.1"/>
</dbReference>
<dbReference type="Proteomes" id="UP000287168">
    <property type="component" value="Unassembled WGS sequence"/>
</dbReference>
<dbReference type="OrthoDB" id="5354324at2"/>
<accession>A0A444MDH8</accession>
<evidence type="ECO:0000313" key="3">
    <source>
        <dbReference type="Proteomes" id="UP000287168"/>
    </source>
</evidence>
<gene>
    <name evidence="2" type="ORF">EP867_06970</name>
</gene>
<name>A0A444MDH8_9RHOB</name>
<sequence length="219" mass="25193">MRWFLRGLLLVVILLIGSVLHYNLPQTDVVRIVGAGTKRIDFGENSFFWSAPESGMASEGMTRDVFFIETIRPNGKPMVYRNEDTAWGWPPYFKFNSFDLQALSSSMNSTAENPKWVAVKHYGWRNEFFSIFPNAISIRPVAGPDVSIFPWAAISILIALALLLILIWRMFARFRERVIDPMSDRVTDRIDEIDARADAARARARAGSRWQRFKARFKN</sequence>